<comment type="caution">
    <text evidence="1">The sequence shown here is derived from an EMBL/GenBank/DDBJ whole genome shotgun (WGS) entry which is preliminary data.</text>
</comment>
<sequence>MIISPEIENMFAKQINANTVSLPSGHLSPLSHPDQTAQFISKAAIN</sequence>
<dbReference type="EMBL" id="VOAH01000003">
    <property type="protein sequence ID" value="TVP41578.1"/>
    <property type="molecule type" value="Genomic_DNA"/>
</dbReference>
<name>A0A557SYA4_9ARCH</name>
<keyword evidence="2" id="KW-1185">Reference proteome</keyword>
<organism evidence="1 2">
    <name type="scientific">Candidatus Nitrosocosmicus arcticus</name>
    <dbReference type="NCBI Taxonomy" id="2035267"/>
    <lineage>
        <taxon>Archaea</taxon>
        <taxon>Nitrososphaerota</taxon>
        <taxon>Nitrososphaeria</taxon>
        <taxon>Nitrososphaerales</taxon>
        <taxon>Nitrososphaeraceae</taxon>
        <taxon>Candidatus Nitrosocosmicus</taxon>
    </lineage>
</organism>
<accession>A0A557SYA4</accession>
<protein>
    <recommendedName>
        <fullName evidence="3">Alpha/beta hydrolase</fullName>
    </recommendedName>
</protein>
<evidence type="ECO:0000313" key="1">
    <source>
        <dbReference type="EMBL" id="TVP41578.1"/>
    </source>
</evidence>
<gene>
    <name evidence="1" type="ORF">NARC_30293</name>
</gene>
<evidence type="ECO:0008006" key="3">
    <source>
        <dbReference type="Google" id="ProtNLM"/>
    </source>
</evidence>
<evidence type="ECO:0000313" key="2">
    <source>
        <dbReference type="Proteomes" id="UP000315289"/>
    </source>
</evidence>
<dbReference type="Proteomes" id="UP000315289">
    <property type="component" value="Unassembled WGS sequence"/>
</dbReference>
<proteinExistence type="predicted"/>
<dbReference type="AlphaFoldDB" id="A0A557SYA4"/>
<reference evidence="1 2" key="1">
    <citation type="journal article" date="2019" name="Front. Microbiol.">
        <title>Ammonia Oxidation by the Arctic Terrestrial Thaumarchaeote Candidatus Nitrosocosmicus arcticus Is Stimulated by Increasing Temperatures.</title>
        <authorList>
            <person name="Alves R.J.E."/>
            <person name="Kerou M."/>
            <person name="Zappe A."/>
            <person name="Bittner R."/>
            <person name="Abby S.S."/>
            <person name="Schmidt H.A."/>
            <person name="Pfeifer K."/>
            <person name="Schleper C."/>
        </authorList>
    </citation>
    <scope>NUCLEOTIDE SEQUENCE [LARGE SCALE GENOMIC DNA]</scope>
    <source>
        <strain evidence="1 2">Kfb</strain>
    </source>
</reference>